<proteinExistence type="inferred from homology"/>
<dbReference type="InterPro" id="IPR046346">
    <property type="entry name" value="Aminoacid_DH-like_N_sf"/>
</dbReference>
<keyword evidence="5" id="KW-1185">Reference proteome</keyword>
<dbReference type="SMART" id="SM01274">
    <property type="entry name" value="malic"/>
    <property type="match status" value="1"/>
</dbReference>
<dbReference type="InterPro" id="IPR036291">
    <property type="entry name" value="NAD(P)-bd_dom_sf"/>
</dbReference>
<dbReference type="PANTHER" id="PTHR23406:SF79">
    <property type="entry name" value="MALATE DEHYDROGENASE (OXALOACETATE-DECARBOXYLATING)"/>
    <property type="match status" value="1"/>
</dbReference>
<feature type="domain" description="Malic enzyme NAD-binding" evidence="2">
    <location>
        <begin position="104"/>
        <end position="310"/>
    </location>
</feature>
<dbReference type="SMART" id="SM00919">
    <property type="entry name" value="Malic_M"/>
    <property type="match status" value="1"/>
</dbReference>
<dbReference type="SUPFAM" id="SSF51735">
    <property type="entry name" value="NAD(P)-binding Rossmann-fold domains"/>
    <property type="match status" value="1"/>
</dbReference>
<feature type="domain" description="Malic enzyme N-terminal" evidence="3">
    <location>
        <begin position="1"/>
        <end position="93"/>
    </location>
</feature>
<evidence type="ECO:0000313" key="5">
    <source>
        <dbReference type="Proteomes" id="UP000815325"/>
    </source>
</evidence>
<dbReference type="SUPFAM" id="SSF53223">
    <property type="entry name" value="Aminoacid dehydrogenase-like, N-terminal domain"/>
    <property type="match status" value="1"/>
</dbReference>
<evidence type="ECO:0000256" key="1">
    <source>
        <dbReference type="ARBA" id="ARBA00008785"/>
    </source>
</evidence>
<dbReference type="InterPro" id="IPR037062">
    <property type="entry name" value="Malic_N_dom_sf"/>
</dbReference>
<dbReference type="EMBL" id="MU069526">
    <property type="protein sequence ID" value="KAF5840032.1"/>
    <property type="molecule type" value="Genomic_DNA"/>
</dbReference>
<dbReference type="InterPro" id="IPR012302">
    <property type="entry name" value="Malic_NAD-bd"/>
</dbReference>
<accession>A0ABQ7GZN8</accession>
<comment type="similarity">
    <text evidence="1">Belongs to the malic enzymes family.</text>
</comment>
<dbReference type="PRINTS" id="PR00072">
    <property type="entry name" value="MALOXRDTASE"/>
</dbReference>
<gene>
    <name evidence="4" type="ORF">DUNSADRAFT_18069</name>
</gene>
<dbReference type="Gene3D" id="3.40.50.10380">
    <property type="entry name" value="Malic enzyme, N-terminal domain"/>
    <property type="match status" value="1"/>
</dbReference>
<dbReference type="InterPro" id="IPR001891">
    <property type="entry name" value="Malic_OxRdtase"/>
</dbReference>
<reference evidence="4" key="1">
    <citation type="submission" date="2017-08" db="EMBL/GenBank/DDBJ databases">
        <authorList>
            <person name="Polle J.E."/>
            <person name="Barry K."/>
            <person name="Cushman J."/>
            <person name="Schmutz J."/>
            <person name="Tran D."/>
            <person name="Hathwaick L.T."/>
            <person name="Yim W.C."/>
            <person name="Jenkins J."/>
            <person name="Mckie-Krisberg Z.M."/>
            <person name="Prochnik S."/>
            <person name="Lindquist E."/>
            <person name="Dockter R.B."/>
            <person name="Adam C."/>
            <person name="Molina H."/>
            <person name="Bunkerborg J."/>
            <person name="Jin E."/>
            <person name="Buchheim M."/>
            <person name="Magnuson J."/>
        </authorList>
    </citation>
    <scope>NUCLEOTIDE SEQUENCE</scope>
    <source>
        <strain evidence="4">CCAP 19/18</strain>
    </source>
</reference>
<sequence>MGIPVGKAVVYGAAGVNPSSILPVTVDVGCNTDAITQDPFYCGTRERRVSDSEYFAFMGEVCGAIQARYGRAVLIHWEDVSSRHSFRLLKQLSQASQPTFNDDIQCTSVITLAALLGATRLPGVPALSAQRVLFFGAGQSNLGGAQLLCEALKDLGLSQEEAEGRIWLMDSKGSVTLDREKLSAEKKQFAHARLQSLAPGERDLLAVVQALQPTALIGASAQGGAFTQGVIQAMVAASNTFTVGNVQGRPIIFALSNPTSKSECTFQQAHDWSYGRAVFASGSQFPPITIETGPRKDNLGCGAVLLCFSS</sequence>
<dbReference type="InterPro" id="IPR012301">
    <property type="entry name" value="Malic_N_dom"/>
</dbReference>
<organism evidence="4 5">
    <name type="scientific">Dunaliella salina</name>
    <name type="common">Green alga</name>
    <name type="synonym">Protococcus salinus</name>
    <dbReference type="NCBI Taxonomy" id="3046"/>
    <lineage>
        <taxon>Eukaryota</taxon>
        <taxon>Viridiplantae</taxon>
        <taxon>Chlorophyta</taxon>
        <taxon>core chlorophytes</taxon>
        <taxon>Chlorophyceae</taxon>
        <taxon>CS clade</taxon>
        <taxon>Chlamydomonadales</taxon>
        <taxon>Dunaliellaceae</taxon>
        <taxon>Dunaliella</taxon>
    </lineage>
</organism>
<evidence type="ECO:0000259" key="2">
    <source>
        <dbReference type="SMART" id="SM00919"/>
    </source>
</evidence>
<evidence type="ECO:0000313" key="4">
    <source>
        <dbReference type="EMBL" id="KAF5840032.1"/>
    </source>
</evidence>
<name>A0ABQ7GZN8_DUNSA</name>
<comment type="caution">
    <text evidence="4">The sequence shown here is derived from an EMBL/GenBank/DDBJ whole genome shotgun (WGS) entry which is preliminary data.</text>
</comment>
<protein>
    <submittedName>
        <fullName evidence="4">Malic enzyme</fullName>
    </submittedName>
</protein>
<dbReference type="PANTHER" id="PTHR23406">
    <property type="entry name" value="MALIC ENZYME-RELATED"/>
    <property type="match status" value="1"/>
</dbReference>
<evidence type="ECO:0000259" key="3">
    <source>
        <dbReference type="SMART" id="SM01274"/>
    </source>
</evidence>
<dbReference type="Pfam" id="PF00390">
    <property type="entry name" value="malic"/>
    <property type="match status" value="1"/>
</dbReference>
<dbReference type="PIRSF" id="PIRSF000106">
    <property type="entry name" value="ME"/>
    <property type="match status" value="1"/>
</dbReference>
<dbReference type="Proteomes" id="UP000815325">
    <property type="component" value="Unassembled WGS sequence"/>
</dbReference>
<dbReference type="Pfam" id="PF03949">
    <property type="entry name" value="Malic_M"/>
    <property type="match status" value="1"/>
</dbReference>
<dbReference type="Gene3D" id="3.40.50.720">
    <property type="entry name" value="NAD(P)-binding Rossmann-like Domain"/>
    <property type="match status" value="1"/>
</dbReference>